<dbReference type="GO" id="GO:0042744">
    <property type="term" value="P:hydrogen peroxide catabolic process"/>
    <property type="evidence" value="ECO:0007669"/>
    <property type="project" value="UniProtKB-KW"/>
</dbReference>
<keyword evidence="2" id="KW-0575">Peroxidase</keyword>
<dbReference type="VEuPathDB" id="VectorBase:HLOH_047005"/>
<dbReference type="GO" id="GO:0046872">
    <property type="term" value="F:metal ion binding"/>
    <property type="evidence" value="ECO:0007669"/>
    <property type="project" value="UniProtKB-KW"/>
</dbReference>
<keyword evidence="5" id="KW-0560">Oxidoreductase</keyword>
<dbReference type="GO" id="GO:0005739">
    <property type="term" value="C:mitochondrion"/>
    <property type="evidence" value="ECO:0007669"/>
    <property type="project" value="TreeGrafter"/>
</dbReference>
<dbReference type="GO" id="GO:0042542">
    <property type="term" value="P:response to hydrogen peroxide"/>
    <property type="evidence" value="ECO:0007669"/>
    <property type="project" value="TreeGrafter"/>
</dbReference>
<dbReference type="GO" id="GO:0004096">
    <property type="term" value="F:catalase activity"/>
    <property type="evidence" value="ECO:0007669"/>
    <property type="project" value="InterPro"/>
</dbReference>
<evidence type="ECO:0000256" key="6">
    <source>
        <dbReference type="ARBA" id="ARBA00023004"/>
    </source>
</evidence>
<feature type="domain" description="Catalase core" evidence="8">
    <location>
        <begin position="1"/>
        <end position="184"/>
    </location>
</feature>
<dbReference type="PROSITE" id="PS51402">
    <property type="entry name" value="CATALASE_3"/>
    <property type="match status" value="1"/>
</dbReference>
<dbReference type="InterPro" id="IPR020835">
    <property type="entry name" value="Catalase_sf"/>
</dbReference>
<proteinExistence type="inferred from homology"/>
<keyword evidence="10" id="KW-1185">Reference proteome</keyword>
<dbReference type="Pfam" id="PF00199">
    <property type="entry name" value="Catalase"/>
    <property type="match status" value="1"/>
</dbReference>
<protein>
    <recommendedName>
        <fullName evidence="8">Catalase core domain-containing protein</fullName>
    </recommendedName>
</protein>
<dbReference type="PANTHER" id="PTHR11465">
    <property type="entry name" value="CATALASE"/>
    <property type="match status" value="1"/>
</dbReference>
<keyword evidence="7" id="KW-0376">Hydrogen peroxide</keyword>
<dbReference type="Proteomes" id="UP000821853">
    <property type="component" value="Chromosome 8"/>
</dbReference>
<dbReference type="SUPFAM" id="SSF56634">
    <property type="entry name" value="Heme-dependent catalase-like"/>
    <property type="match status" value="1"/>
</dbReference>
<dbReference type="EMBL" id="JABSTR010000010">
    <property type="protein sequence ID" value="KAH9380561.1"/>
    <property type="molecule type" value="Genomic_DNA"/>
</dbReference>
<dbReference type="PROSITE" id="PS00438">
    <property type="entry name" value="CATALASE_2"/>
    <property type="match status" value="1"/>
</dbReference>
<accession>A0A9J6H0H6</accession>
<keyword evidence="4" id="KW-0479">Metal-binding</keyword>
<dbReference type="GO" id="GO:0005777">
    <property type="term" value="C:peroxisome"/>
    <property type="evidence" value="ECO:0007669"/>
    <property type="project" value="TreeGrafter"/>
</dbReference>
<evidence type="ECO:0000256" key="2">
    <source>
        <dbReference type="ARBA" id="ARBA00022559"/>
    </source>
</evidence>
<dbReference type="OMA" id="PCEATRI"/>
<name>A0A9J6H0H6_HAELO</name>
<dbReference type="PANTHER" id="PTHR11465:SF9">
    <property type="entry name" value="CATALASE"/>
    <property type="match status" value="1"/>
</dbReference>
<dbReference type="Gene3D" id="2.40.180.10">
    <property type="entry name" value="Catalase core domain"/>
    <property type="match status" value="1"/>
</dbReference>
<dbReference type="OrthoDB" id="6880011at2759"/>
<evidence type="ECO:0000256" key="5">
    <source>
        <dbReference type="ARBA" id="ARBA00023002"/>
    </source>
</evidence>
<dbReference type="AlphaFoldDB" id="A0A9J6H0H6"/>
<reference evidence="9 10" key="1">
    <citation type="journal article" date="2020" name="Cell">
        <title>Large-Scale Comparative Analyses of Tick Genomes Elucidate Their Genetic Diversity and Vector Capacities.</title>
        <authorList>
            <consortium name="Tick Genome and Microbiome Consortium (TIGMIC)"/>
            <person name="Jia N."/>
            <person name="Wang J."/>
            <person name="Shi W."/>
            <person name="Du L."/>
            <person name="Sun Y."/>
            <person name="Zhan W."/>
            <person name="Jiang J.F."/>
            <person name="Wang Q."/>
            <person name="Zhang B."/>
            <person name="Ji P."/>
            <person name="Bell-Sakyi L."/>
            <person name="Cui X.M."/>
            <person name="Yuan T.T."/>
            <person name="Jiang B.G."/>
            <person name="Yang W.F."/>
            <person name="Lam T.T."/>
            <person name="Chang Q.C."/>
            <person name="Ding S.J."/>
            <person name="Wang X.J."/>
            <person name="Zhu J.G."/>
            <person name="Ruan X.D."/>
            <person name="Zhao L."/>
            <person name="Wei J.T."/>
            <person name="Ye R.Z."/>
            <person name="Que T.C."/>
            <person name="Du C.H."/>
            <person name="Zhou Y.H."/>
            <person name="Cheng J.X."/>
            <person name="Dai P.F."/>
            <person name="Guo W.B."/>
            <person name="Han X.H."/>
            <person name="Huang E.J."/>
            <person name="Li L.F."/>
            <person name="Wei W."/>
            <person name="Gao Y.C."/>
            <person name="Liu J.Z."/>
            <person name="Shao H.Z."/>
            <person name="Wang X."/>
            <person name="Wang C.C."/>
            <person name="Yang T.C."/>
            <person name="Huo Q.B."/>
            <person name="Li W."/>
            <person name="Chen H.Y."/>
            <person name="Chen S.E."/>
            <person name="Zhou L.G."/>
            <person name="Ni X.B."/>
            <person name="Tian J.H."/>
            <person name="Sheng Y."/>
            <person name="Liu T."/>
            <person name="Pan Y.S."/>
            <person name="Xia L.Y."/>
            <person name="Li J."/>
            <person name="Zhao F."/>
            <person name="Cao W.C."/>
        </authorList>
    </citation>
    <scope>NUCLEOTIDE SEQUENCE [LARGE SCALE GENOMIC DNA]</scope>
    <source>
        <strain evidence="9">HaeL-2018</strain>
    </source>
</reference>
<comment type="similarity">
    <text evidence="1">Belongs to the catalase family.</text>
</comment>
<dbReference type="InterPro" id="IPR011614">
    <property type="entry name" value="Catalase_core"/>
</dbReference>
<dbReference type="InterPro" id="IPR024708">
    <property type="entry name" value="Catalase_AS"/>
</dbReference>
<evidence type="ECO:0000256" key="3">
    <source>
        <dbReference type="ARBA" id="ARBA00022617"/>
    </source>
</evidence>
<keyword evidence="6" id="KW-0408">Iron</keyword>
<evidence type="ECO:0000313" key="10">
    <source>
        <dbReference type="Proteomes" id="UP000821853"/>
    </source>
</evidence>
<evidence type="ECO:0000256" key="4">
    <source>
        <dbReference type="ARBA" id="ARBA00022723"/>
    </source>
</evidence>
<evidence type="ECO:0000256" key="7">
    <source>
        <dbReference type="ARBA" id="ARBA00023324"/>
    </source>
</evidence>
<sequence>MAHFDRERISERVAHAKGAGAFGYFQVTHDITNYTRASLFDHVGKKTPVAVRFSQAVGESGSADTARGPLGFAIKFYTDQGNWDLVGLNLPVFFMRDPFLFPSFIHSQNRNPVTHLKKARMPSCTSSPTEAYRMAYRHMDGFGCHTFKLVHADGTTVYCKFHIKVCARMLPYVPCVPFQPRIHV</sequence>
<dbReference type="PRINTS" id="PR00067">
    <property type="entry name" value="CATALASE"/>
</dbReference>
<dbReference type="InterPro" id="IPR018028">
    <property type="entry name" value="Catalase"/>
</dbReference>
<evidence type="ECO:0000259" key="8">
    <source>
        <dbReference type="SMART" id="SM01060"/>
    </source>
</evidence>
<gene>
    <name evidence="9" type="ORF">HPB48_017329</name>
</gene>
<keyword evidence="3" id="KW-0349">Heme</keyword>
<organism evidence="9 10">
    <name type="scientific">Haemaphysalis longicornis</name>
    <name type="common">Bush tick</name>
    <dbReference type="NCBI Taxonomy" id="44386"/>
    <lineage>
        <taxon>Eukaryota</taxon>
        <taxon>Metazoa</taxon>
        <taxon>Ecdysozoa</taxon>
        <taxon>Arthropoda</taxon>
        <taxon>Chelicerata</taxon>
        <taxon>Arachnida</taxon>
        <taxon>Acari</taxon>
        <taxon>Parasitiformes</taxon>
        <taxon>Ixodida</taxon>
        <taxon>Ixodoidea</taxon>
        <taxon>Ixodidae</taxon>
        <taxon>Haemaphysalinae</taxon>
        <taxon>Haemaphysalis</taxon>
    </lineage>
</organism>
<comment type="caution">
    <text evidence="9">The sequence shown here is derived from an EMBL/GenBank/DDBJ whole genome shotgun (WGS) entry which is preliminary data.</text>
</comment>
<dbReference type="SMART" id="SM01060">
    <property type="entry name" value="Catalase"/>
    <property type="match status" value="1"/>
</dbReference>
<evidence type="ECO:0000256" key="1">
    <source>
        <dbReference type="ARBA" id="ARBA00005329"/>
    </source>
</evidence>
<dbReference type="GO" id="GO:0020037">
    <property type="term" value="F:heme binding"/>
    <property type="evidence" value="ECO:0007669"/>
    <property type="project" value="InterPro"/>
</dbReference>
<evidence type="ECO:0000313" key="9">
    <source>
        <dbReference type="EMBL" id="KAH9380561.1"/>
    </source>
</evidence>